<comment type="caution">
    <text evidence="1">The sequence shown here is derived from an EMBL/GenBank/DDBJ whole genome shotgun (WGS) entry which is preliminary data.</text>
</comment>
<proteinExistence type="predicted"/>
<dbReference type="EMBL" id="VMGH01000024">
    <property type="protein sequence ID" value="TSC91857.1"/>
    <property type="molecule type" value="Genomic_DNA"/>
</dbReference>
<evidence type="ECO:0000313" key="1">
    <source>
        <dbReference type="EMBL" id="TSC91857.1"/>
    </source>
</evidence>
<evidence type="ECO:0000313" key="2">
    <source>
        <dbReference type="Proteomes" id="UP000318296"/>
    </source>
</evidence>
<sequence length="64" mass="7245">MDDKERKRYEESLGPFGLLEVCDVCGKPLLKGQKLGKRTLNDALCHDACLYYKKSKPATELSLK</sequence>
<organism evidence="1 2">
    <name type="scientific">Candidatus Berkelbacteria bacterium Licking1014_96</name>
    <dbReference type="NCBI Taxonomy" id="2017149"/>
    <lineage>
        <taxon>Bacteria</taxon>
        <taxon>Candidatus Berkelbacteria</taxon>
    </lineage>
</organism>
<dbReference type="AlphaFoldDB" id="A0A554LG77"/>
<accession>A0A554LG77</accession>
<name>A0A554LG77_9BACT</name>
<dbReference type="Proteomes" id="UP000318296">
    <property type="component" value="Unassembled WGS sequence"/>
</dbReference>
<protein>
    <submittedName>
        <fullName evidence="1">Uncharacterized protein</fullName>
    </submittedName>
</protein>
<gene>
    <name evidence="1" type="ORF">CEN92_181</name>
</gene>
<reference evidence="1 2" key="1">
    <citation type="submission" date="2017-07" db="EMBL/GenBank/DDBJ databases">
        <title>Mechanisms for carbon and nitrogen cycling indicate functional differentiation within the Candidate Phyla Radiation.</title>
        <authorList>
            <person name="Danczak R.E."/>
            <person name="Johnston M.D."/>
            <person name="Kenah C."/>
            <person name="Slattery M."/>
            <person name="Wrighton K.C."/>
            <person name="Wilkins M.J."/>
        </authorList>
    </citation>
    <scope>NUCLEOTIDE SEQUENCE [LARGE SCALE GENOMIC DNA]</scope>
    <source>
        <strain evidence="1">Licking1014_96</strain>
    </source>
</reference>